<keyword evidence="5" id="KW-1185">Reference proteome</keyword>
<dbReference type="InterPro" id="IPR011032">
    <property type="entry name" value="GroES-like_sf"/>
</dbReference>
<dbReference type="PANTHER" id="PTHR43880:SF7">
    <property type="entry name" value="ALCOHOL DEHYDROGENASE-LIKE 7"/>
    <property type="match status" value="1"/>
</dbReference>
<evidence type="ECO:0000256" key="2">
    <source>
        <dbReference type="ARBA" id="ARBA00022723"/>
    </source>
</evidence>
<keyword evidence="2" id="KW-0479">Metal-binding</keyword>
<proteinExistence type="predicted"/>
<dbReference type="GO" id="GO:0051903">
    <property type="term" value="F:S-(hydroxymethyl)glutathione dehydrogenase [NAD(P)+] activity"/>
    <property type="evidence" value="ECO:0007669"/>
    <property type="project" value="TreeGrafter"/>
</dbReference>
<evidence type="ECO:0000313" key="5">
    <source>
        <dbReference type="Proteomes" id="UP001163823"/>
    </source>
</evidence>
<gene>
    <name evidence="4" type="ORF">O6P43_016334</name>
</gene>
<dbReference type="Gene3D" id="3.90.180.10">
    <property type="entry name" value="Medium-chain alcohol dehydrogenases, catalytic domain"/>
    <property type="match status" value="1"/>
</dbReference>
<comment type="caution">
    <text evidence="4">The sequence shown here is derived from an EMBL/GenBank/DDBJ whole genome shotgun (WGS) entry which is preliminary data.</text>
</comment>
<dbReference type="Gene3D" id="3.40.50.720">
    <property type="entry name" value="NAD(P)-binding Rossmann-like Domain"/>
    <property type="match status" value="1"/>
</dbReference>
<name>A0AAD7LZ67_QUISA</name>
<protein>
    <submittedName>
        <fullName evidence="4">Alcohol dehydrogenase-like</fullName>
    </submittedName>
</protein>
<keyword evidence="3" id="KW-0862">Zinc</keyword>
<reference evidence="4" key="1">
    <citation type="journal article" date="2023" name="Science">
        <title>Elucidation of the pathway for biosynthesis of saponin adjuvants from the soapbark tree.</title>
        <authorList>
            <person name="Reed J."/>
            <person name="Orme A."/>
            <person name="El-Demerdash A."/>
            <person name="Owen C."/>
            <person name="Martin L.B.B."/>
            <person name="Misra R.C."/>
            <person name="Kikuchi S."/>
            <person name="Rejzek M."/>
            <person name="Martin A.C."/>
            <person name="Harkess A."/>
            <person name="Leebens-Mack J."/>
            <person name="Louveau T."/>
            <person name="Stephenson M.J."/>
            <person name="Osbourn A."/>
        </authorList>
    </citation>
    <scope>NUCLEOTIDE SEQUENCE</scope>
    <source>
        <strain evidence="4">S10</strain>
    </source>
</reference>
<comment type="subunit">
    <text evidence="1">Homodimer.</text>
</comment>
<evidence type="ECO:0000256" key="3">
    <source>
        <dbReference type="ARBA" id="ARBA00022833"/>
    </source>
</evidence>
<dbReference type="GO" id="GO:0008270">
    <property type="term" value="F:zinc ion binding"/>
    <property type="evidence" value="ECO:0007669"/>
    <property type="project" value="TreeGrafter"/>
</dbReference>
<dbReference type="EMBL" id="JARAOO010000006">
    <property type="protein sequence ID" value="KAJ7966938.1"/>
    <property type="molecule type" value="Genomic_DNA"/>
</dbReference>
<dbReference type="PANTHER" id="PTHR43880">
    <property type="entry name" value="ALCOHOL DEHYDROGENASE"/>
    <property type="match status" value="1"/>
</dbReference>
<dbReference type="GO" id="GO:0046294">
    <property type="term" value="P:formaldehyde catabolic process"/>
    <property type="evidence" value="ECO:0007669"/>
    <property type="project" value="TreeGrafter"/>
</dbReference>
<dbReference type="GO" id="GO:0005829">
    <property type="term" value="C:cytosol"/>
    <property type="evidence" value="ECO:0007669"/>
    <property type="project" value="TreeGrafter"/>
</dbReference>
<dbReference type="Proteomes" id="UP001163823">
    <property type="component" value="Chromosome 6"/>
</dbReference>
<evidence type="ECO:0000256" key="1">
    <source>
        <dbReference type="ARBA" id="ARBA00011738"/>
    </source>
</evidence>
<evidence type="ECO:0000313" key="4">
    <source>
        <dbReference type="EMBL" id="KAJ7966938.1"/>
    </source>
</evidence>
<dbReference type="AlphaFoldDB" id="A0AAD7LZ67"/>
<dbReference type="SUPFAM" id="SSF50129">
    <property type="entry name" value="GroES-like"/>
    <property type="match status" value="1"/>
</dbReference>
<accession>A0AAD7LZ67</accession>
<sequence length="136" mass="14659">MQRVVKSVGVEVIEVTKGDIGVPTFLADSGECVDCQSKKINLCSNFPFKTSHWMPRSETSRFRNLEGEVIYHFALVSSFSEYTVVDIALLTKIDPTIPPNRACLLSCGVSTGVGATWRIASVEAGSTVAIFGLGSI</sequence>
<dbReference type="KEGG" id="qsa:O6P43_016334"/>
<organism evidence="4 5">
    <name type="scientific">Quillaja saponaria</name>
    <name type="common">Soap bark tree</name>
    <dbReference type="NCBI Taxonomy" id="32244"/>
    <lineage>
        <taxon>Eukaryota</taxon>
        <taxon>Viridiplantae</taxon>
        <taxon>Streptophyta</taxon>
        <taxon>Embryophyta</taxon>
        <taxon>Tracheophyta</taxon>
        <taxon>Spermatophyta</taxon>
        <taxon>Magnoliopsida</taxon>
        <taxon>eudicotyledons</taxon>
        <taxon>Gunneridae</taxon>
        <taxon>Pentapetalae</taxon>
        <taxon>rosids</taxon>
        <taxon>fabids</taxon>
        <taxon>Fabales</taxon>
        <taxon>Quillajaceae</taxon>
        <taxon>Quillaja</taxon>
    </lineage>
</organism>